<comment type="caution">
    <text evidence="2">The sequence shown here is derived from an EMBL/GenBank/DDBJ whole genome shotgun (WGS) entry which is preliminary data.</text>
</comment>
<dbReference type="EMBL" id="JAKREW010000032">
    <property type="protein sequence ID" value="MCG7508000.1"/>
    <property type="molecule type" value="Genomic_DNA"/>
</dbReference>
<dbReference type="RefSeq" id="WP_239369517.1">
    <property type="nucleotide sequence ID" value="NZ_JAKREW010000032.1"/>
</dbReference>
<name>A0ABS9QKN9_9HYPH</name>
<accession>A0ABS9QKN9</accession>
<organism evidence="2 3">
    <name type="scientific">Mesorhizobium retamae</name>
    <dbReference type="NCBI Taxonomy" id="2912854"/>
    <lineage>
        <taxon>Bacteria</taxon>
        <taxon>Pseudomonadati</taxon>
        <taxon>Pseudomonadota</taxon>
        <taxon>Alphaproteobacteria</taxon>
        <taxon>Hyphomicrobiales</taxon>
        <taxon>Phyllobacteriaceae</taxon>
        <taxon>Mesorhizobium</taxon>
    </lineage>
</organism>
<feature type="transmembrane region" description="Helical" evidence="1">
    <location>
        <begin position="7"/>
        <end position="26"/>
    </location>
</feature>
<keyword evidence="1" id="KW-0472">Membrane</keyword>
<evidence type="ECO:0000313" key="3">
    <source>
        <dbReference type="Proteomes" id="UP001201701"/>
    </source>
</evidence>
<evidence type="ECO:0000313" key="2">
    <source>
        <dbReference type="EMBL" id="MCG7508000.1"/>
    </source>
</evidence>
<protein>
    <submittedName>
        <fullName evidence="2">Uncharacterized protein</fullName>
    </submittedName>
</protein>
<sequence length="73" mass="7762">MRKSTRIFILTAVFEALLLAGAVYMITQTSSGAWRATNPAEALNRIYTVMGAAMGGVGAALLFLGIVLRMKGQ</sequence>
<proteinExistence type="predicted"/>
<keyword evidence="1" id="KW-0812">Transmembrane</keyword>
<feature type="transmembrane region" description="Helical" evidence="1">
    <location>
        <begin position="46"/>
        <end position="68"/>
    </location>
</feature>
<dbReference type="Proteomes" id="UP001201701">
    <property type="component" value="Unassembled WGS sequence"/>
</dbReference>
<gene>
    <name evidence="2" type="ORF">L4923_23445</name>
</gene>
<keyword evidence="1" id="KW-1133">Transmembrane helix</keyword>
<evidence type="ECO:0000256" key="1">
    <source>
        <dbReference type="SAM" id="Phobius"/>
    </source>
</evidence>
<keyword evidence="3" id="KW-1185">Reference proteome</keyword>
<reference evidence="2 3" key="1">
    <citation type="submission" date="2022-02" db="EMBL/GenBank/DDBJ databases">
        <title>Draft genome sequence of Mezorhizobium retamae strain IRAMC:0171 isolated from Retama raetam nodules.</title>
        <authorList>
            <person name="Bengaied R."/>
            <person name="Sbissi I."/>
            <person name="Huber K."/>
            <person name="Ghodbane F."/>
            <person name="Nouioui I."/>
            <person name="Tarhouni M."/>
            <person name="Gtari M."/>
        </authorList>
    </citation>
    <scope>NUCLEOTIDE SEQUENCE [LARGE SCALE GENOMIC DNA]</scope>
    <source>
        <strain evidence="2 3">IRAMC:0171</strain>
    </source>
</reference>